<dbReference type="RefSeq" id="WP_186734788.1">
    <property type="nucleotide sequence ID" value="NZ_JABWRJ020000001.1"/>
</dbReference>
<reference evidence="2" key="1">
    <citation type="journal article" date="2020" name="Microorganisms">
        <title>Reliable Identification of Environmental Pseudomonas Isolates Using the rpoD Gene.</title>
        <authorList>
            <consortium name="The Broad Institute Genome Sequencing Platform"/>
            <person name="Girard L."/>
            <person name="Lood C."/>
            <person name="Rokni-Zadeh H."/>
            <person name="van Noort V."/>
            <person name="Lavigne R."/>
            <person name="De Mot R."/>
        </authorList>
    </citation>
    <scope>NUCLEOTIDE SEQUENCE</scope>
    <source>
        <strain evidence="2">BW13M1</strain>
    </source>
</reference>
<keyword evidence="1" id="KW-0472">Membrane</keyword>
<protein>
    <submittedName>
        <fullName evidence="2">Uncharacterized protein</fullName>
    </submittedName>
</protein>
<proteinExistence type="predicted"/>
<feature type="transmembrane region" description="Helical" evidence="1">
    <location>
        <begin position="64"/>
        <end position="85"/>
    </location>
</feature>
<sequence>MSKQRGSLATIALVFLAAILIWSSTLVAVPFLSTKLTESLEECKSEEQTQCTEKISLYGATGDMFGAATSLFSGLALFAVAFTLAQDLRARSESRKPFLIASLEQEDFILHDPKIGQSKSISYFITVKISNQTTDAALNVSAKANLVTSSTSKPLAGLHLQQPLNGTSSESITFRGNLDASETMQLLDILTDANKHATLAIEVNYASLESISWKTSVTYELRCENSGQRDKLNSVRSDSEHYLDLWRNDAAVALDTSVKDNSWSHSKI</sequence>
<evidence type="ECO:0000313" key="2">
    <source>
        <dbReference type="EMBL" id="MBC3448535.1"/>
    </source>
</evidence>
<name>A0A923GCU4_9PSED</name>
<accession>A0A923GCU4</accession>
<keyword evidence="1" id="KW-1133">Transmembrane helix</keyword>
<evidence type="ECO:0000256" key="1">
    <source>
        <dbReference type="SAM" id="Phobius"/>
    </source>
</evidence>
<dbReference type="AlphaFoldDB" id="A0A923GCU4"/>
<keyword evidence="1" id="KW-0812">Transmembrane</keyword>
<organism evidence="2">
    <name type="scientific">Pseudomonas peradeniyensis</name>
    <dbReference type="NCBI Taxonomy" id="2745488"/>
    <lineage>
        <taxon>Bacteria</taxon>
        <taxon>Pseudomonadati</taxon>
        <taxon>Pseudomonadota</taxon>
        <taxon>Gammaproteobacteria</taxon>
        <taxon>Pseudomonadales</taxon>
        <taxon>Pseudomonadaceae</taxon>
        <taxon>Pseudomonas</taxon>
    </lineage>
</organism>
<comment type="caution">
    <text evidence="2">The sequence shown here is derived from an EMBL/GenBank/DDBJ whole genome shotgun (WGS) entry which is preliminary data.</text>
</comment>
<reference evidence="2" key="2">
    <citation type="submission" date="2020-07" db="EMBL/GenBank/DDBJ databases">
        <authorList>
            <person name="Lood C."/>
            <person name="Girard L."/>
        </authorList>
    </citation>
    <scope>NUCLEOTIDE SEQUENCE</scope>
    <source>
        <strain evidence="2">BW13M1</strain>
    </source>
</reference>
<dbReference type="EMBL" id="JABWRJ010000040">
    <property type="protein sequence ID" value="MBC3448535.1"/>
    <property type="molecule type" value="Genomic_DNA"/>
</dbReference>
<gene>
    <name evidence="2" type="ORF">HU751_22400</name>
</gene>